<dbReference type="CDD" id="cd02440">
    <property type="entry name" value="AdoMet_MTases"/>
    <property type="match status" value="1"/>
</dbReference>
<dbReference type="Pfam" id="PF08242">
    <property type="entry name" value="Methyltransf_12"/>
    <property type="match status" value="1"/>
</dbReference>
<evidence type="ECO:0000259" key="1">
    <source>
        <dbReference type="Pfam" id="PF08242"/>
    </source>
</evidence>
<dbReference type="GO" id="GO:0032259">
    <property type="term" value="P:methylation"/>
    <property type="evidence" value="ECO:0007669"/>
    <property type="project" value="UniProtKB-KW"/>
</dbReference>
<organism evidence="2 3">
    <name type="scientific">Kineosporia mesophila</name>
    <dbReference type="NCBI Taxonomy" id="566012"/>
    <lineage>
        <taxon>Bacteria</taxon>
        <taxon>Bacillati</taxon>
        <taxon>Actinomycetota</taxon>
        <taxon>Actinomycetes</taxon>
        <taxon>Kineosporiales</taxon>
        <taxon>Kineosporiaceae</taxon>
        <taxon>Kineosporia</taxon>
    </lineage>
</organism>
<dbReference type="InterPro" id="IPR029063">
    <property type="entry name" value="SAM-dependent_MTases_sf"/>
</dbReference>
<name>A0ABP6ZAZ8_9ACTN</name>
<evidence type="ECO:0000313" key="2">
    <source>
        <dbReference type="EMBL" id="GAA3602919.1"/>
    </source>
</evidence>
<feature type="domain" description="Methyltransferase type 12" evidence="1">
    <location>
        <begin position="48"/>
        <end position="147"/>
    </location>
</feature>
<keyword evidence="2" id="KW-0489">Methyltransferase</keyword>
<protein>
    <submittedName>
        <fullName evidence="2">Class I SAM-dependent methyltransferase</fullName>
    </submittedName>
</protein>
<comment type="caution">
    <text evidence="2">The sequence shown here is derived from an EMBL/GenBank/DDBJ whole genome shotgun (WGS) entry which is preliminary data.</text>
</comment>
<dbReference type="GO" id="GO:0008168">
    <property type="term" value="F:methyltransferase activity"/>
    <property type="evidence" value="ECO:0007669"/>
    <property type="project" value="UniProtKB-KW"/>
</dbReference>
<dbReference type="SUPFAM" id="SSF53335">
    <property type="entry name" value="S-adenosyl-L-methionine-dependent methyltransferases"/>
    <property type="match status" value="1"/>
</dbReference>
<reference evidence="3" key="1">
    <citation type="journal article" date="2019" name="Int. J. Syst. Evol. Microbiol.">
        <title>The Global Catalogue of Microorganisms (GCM) 10K type strain sequencing project: providing services to taxonomists for standard genome sequencing and annotation.</title>
        <authorList>
            <consortium name="The Broad Institute Genomics Platform"/>
            <consortium name="The Broad Institute Genome Sequencing Center for Infectious Disease"/>
            <person name="Wu L."/>
            <person name="Ma J."/>
        </authorList>
    </citation>
    <scope>NUCLEOTIDE SEQUENCE [LARGE SCALE GENOMIC DNA]</scope>
    <source>
        <strain evidence="3">JCM 16902</strain>
    </source>
</reference>
<evidence type="ECO:0000313" key="3">
    <source>
        <dbReference type="Proteomes" id="UP001501074"/>
    </source>
</evidence>
<gene>
    <name evidence="2" type="ORF">GCM10022223_18350</name>
</gene>
<keyword evidence="2" id="KW-0808">Transferase</keyword>
<sequence>MTALNQEVSAYGDMAEFYELVAEQQAARSGPLLRQALSGLQDVPGTVVEIGAGTGRITEIIAESVPGAPILAVEPAPGMRAVLVSRLAADPGLLARVTVATDAAPDLALPERIRAAVVFGVAGHLDTDSRTRLWSRLRERLSPGGVIVVELMGVRGARALPEARQLRAGIGDHVYEWWVSGRAEEAGGMRFASRWTVSDQTGRVLREVRGGYLWHTVGMEELARESRLRVTALGGRTGSGLPEVAVLHRHREGQS</sequence>
<dbReference type="Proteomes" id="UP001501074">
    <property type="component" value="Unassembled WGS sequence"/>
</dbReference>
<proteinExistence type="predicted"/>
<dbReference type="InterPro" id="IPR013217">
    <property type="entry name" value="Methyltransf_12"/>
</dbReference>
<dbReference type="EMBL" id="BAAAZO010000002">
    <property type="protein sequence ID" value="GAA3602919.1"/>
    <property type="molecule type" value="Genomic_DNA"/>
</dbReference>
<dbReference type="Gene3D" id="3.40.50.150">
    <property type="entry name" value="Vaccinia Virus protein VP39"/>
    <property type="match status" value="1"/>
</dbReference>
<keyword evidence="3" id="KW-1185">Reference proteome</keyword>
<accession>A0ABP6ZAZ8</accession>